<feature type="region of interest" description="Disordered" evidence="1">
    <location>
        <begin position="84"/>
        <end position="105"/>
    </location>
</feature>
<evidence type="ECO:0000256" key="1">
    <source>
        <dbReference type="SAM" id="MobiDB-lite"/>
    </source>
</evidence>
<proteinExistence type="predicted"/>
<dbReference type="EMBL" id="JAINUF010000003">
    <property type="protein sequence ID" value="KAJ8368425.1"/>
    <property type="molecule type" value="Genomic_DNA"/>
</dbReference>
<sequence>MRLSPSSSYLLNGRGRCAPQFHTVDSPESEAGVSRDGISATLRALGGRRRPARRSRSDSRPRATRRRAGAAFNWQNGAGQLAPCARRPLSSCGRRDARANEMKWL</sequence>
<dbReference type="Proteomes" id="UP001152622">
    <property type="component" value="Chromosome 3"/>
</dbReference>
<accession>A0A9Q1FWC5</accession>
<feature type="compositionally biased region" description="Basic and acidic residues" evidence="1">
    <location>
        <begin position="93"/>
        <end position="105"/>
    </location>
</feature>
<feature type="region of interest" description="Disordered" evidence="1">
    <location>
        <begin position="1"/>
        <end position="72"/>
    </location>
</feature>
<comment type="caution">
    <text evidence="2">The sequence shown here is derived from an EMBL/GenBank/DDBJ whole genome shotgun (WGS) entry which is preliminary data.</text>
</comment>
<feature type="compositionally biased region" description="Polar residues" evidence="1">
    <location>
        <begin position="1"/>
        <end position="10"/>
    </location>
</feature>
<dbReference type="AlphaFoldDB" id="A0A9Q1FWC5"/>
<name>A0A9Q1FWC5_SYNKA</name>
<keyword evidence="3" id="KW-1185">Reference proteome</keyword>
<organism evidence="2 3">
    <name type="scientific">Synaphobranchus kaupii</name>
    <name type="common">Kaup's arrowtooth eel</name>
    <dbReference type="NCBI Taxonomy" id="118154"/>
    <lineage>
        <taxon>Eukaryota</taxon>
        <taxon>Metazoa</taxon>
        <taxon>Chordata</taxon>
        <taxon>Craniata</taxon>
        <taxon>Vertebrata</taxon>
        <taxon>Euteleostomi</taxon>
        <taxon>Actinopterygii</taxon>
        <taxon>Neopterygii</taxon>
        <taxon>Teleostei</taxon>
        <taxon>Anguilliformes</taxon>
        <taxon>Synaphobranchidae</taxon>
        <taxon>Synaphobranchus</taxon>
    </lineage>
</organism>
<evidence type="ECO:0000313" key="3">
    <source>
        <dbReference type="Proteomes" id="UP001152622"/>
    </source>
</evidence>
<protein>
    <submittedName>
        <fullName evidence="2">Uncharacterized protein</fullName>
    </submittedName>
</protein>
<reference evidence="2" key="1">
    <citation type="journal article" date="2023" name="Science">
        <title>Genome structures resolve the early diversification of teleost fishes.</title>
        <authorList>
            <person name="Parey E."/>
            <person name="Louis A."/>
            <person name="Montfort J."/>
            <person name="Bouchez O."/>
            <person name="Roques C."/>
            <person name="Iampietro C."/>
            <person name="Lluch J."/>
            <person name="Castinel A."/>
            <person name="Donnadieu C."/>
            <person name="Desvignes T."/>
            <person name="Floi Bucao C."/>
            <person name="Jouanno E."/>
            <person name="Wen M."/>
            <person name="Mejri S."/>
            <person name="Dirks R."/>
            <person name="Jansen H."/>
            <person name="Henkel C."/>
            <person name="Chen W.J."/>
            <person name="Zahm M."/>
            <person name="Cabau C."/>
            <person name="Klopp C."/>
            <person name="Thompson A.W."/>
            <person name="Robinson-Rechavi M."/>
            <person name="Braasch I."/>
            <person name="Lecointre G."/>
            <person name="Bobe J."/>
            <person name="Postlethwait J.H."/>
            <person name="Berthelot C."/>
            <person name="Roest Crollius H."/>
            <person name="Guiguen Y."/>
        </authorList>
    </citation>
    <scope>NUCLEOTIDE SEQUENCE</scope>
    <source>
        <strain evidence="2">WJC10195</strain>
    </source>
</reference>
<gene>
    <name evidence="2" type="ORF">SKAU_G00084530</name>
</gene>
<evidence type="ECO:0000313" key="2">
    <source>
        <dbReference type="EMBL" id="KAJ8368425.1"/>
    </source>
</evidence>